<reference evidence="3 4" key="1">
    <citation type="submission" date="2020-08" db="EMBL/GenBank/DDBJ databases">
        <title>Genomic Encyclopedia of Type Strains, Phase IV (KMG-IV): sequencing the most valuable type-strain genomes for metagenomic binning, comparative biology and taxonomic classification.</title>
        <authorList>
            <person name="Goeker M."/>
        </authorList>
    </citation>
    <scope>NUCLEOTIDE SEQUENCE [LARGE SCALE GENOMIC DNA]</scope>
    <source>
        <strain evidence="3 4">DSM 26385</strain>
    </source>
</reference>
<gene>
    <name evidence="3" type="ORF">GGQ66_002689</name>
</gene>
<dbReference type="SUPFAM" id="SSF50199">
    <property type="entry name" value="Staphylococcal nuclease"/>
    <property type="match status" value="1"/>
</dbReference>
<name>A0A7W6K4G2_9HYPH</name>
<organism evidence="3 4">
    <name type="scientific">Allorhizobium borbori</name>
    <dbReference type="NCBI Taxonomy" id="485907"/>
    <lineage>
        <taxon>Bacteria</taxon>
        <taxon>Pseudomonadati</taxon>
        <taxon>Pseudomonadota</taxon>
        <taxon>Alphaproteobacteria</taxon>
        <taxon>Hyphomicrobiales</taxon>
        <taxon>Rhizobiaceae</taxon>
        <taxon>Rhizobium/Agrobacterium group</taxon>
        <taxon>Allorhizobium</taxon>
    </lineage>
</organism>
<sequence length="150" mass="15930">MRSLSTAALTTLFSLGALGGAAASGRTTIEGPVNATVIRVIDGDTLLVRATPWPQHSIDVYVRLRGIDAPELKARCEAERFAARTARRALGEKVPEASEVHLSRISGDKYFGRVLADVHLADGSNPAGDLLAEGYVQPYGGGKRARPVCF</sequence>
<dbReference type="GO" id="GO:0004519">
    <property type="term" value="F:endonuclease activity"/>
    <property type="evidence" value="ECO:0007669"/>
    <property type="project" value="UniProtKB-KW"/>
</dbReference>
<dbReference type="Pfam" id="PF00565">
    <property type="entry name" value="SNase"/>
    <property type="match status" value="1"/>
</dbReference>
<evidence type="ECO:0000313" key="4">
    <source>
        <dbReference type="Proteomes" id="UP000584824"/>
    </source>
</evidence>
<keyword evidence="1" id="KW-0732">Signal</keyword>
<feature type="signal peptide" evidence="1">
    <location>
        <begin position="1"/>
        <end position="23"/>
    </location>
</feature>
<keyword evidence="3" id="KW-0255">Endonuclease</keyword>
<dbReference type="AlphaFoldDB" id="A0A7W6K4G2"/>
<dbReference type="InterPro" id="IPR016071">
    <property type="entry name" value="Staphylococal_nuclease_OB-fold"/>
</dbReference>
<feature type="chain" id="PRO_5030758626" evidence="1">
    <location>
        <begin position="24"/>
        <end position="150"/>
    </location>
</feature>
<comment type="caution">
    <text evidence="3">The sequence shown here is derived from an EMBL/GenBank/DDBJ whole genome shotgun (WGS) entry which is preliminary data.</text>
</comment>
<dbReference type="PROSITE" id="PS50830">
    <property type="entry name" value="TNASE_3"/>
    <property type="match status" value="1"/>
</dbReference>
<keyword evidence="3" id="KW-0540">Nuclease</keyword>
<keyword evidence="4" id="KW-1185">Reference proteome</keyword>
<dbReference type="SMART" id="SM00318">
    <property type="entry name" value="SNc"/>
    <property type="match status" value="1"/>
</dbReference>
<dbReference type="Gene3D" id="2.40.50.90">
    <property type="match status" value="1"/>
</dbReference>
<proteinExistence type="predicted"/>
<protein>
    <submittedName>
        <fullName evidence="3">Endonuclease YncB(Thermonuclease family)</fullName>
    </submittedName>
</protein>
<evidence type="ECO:0000259" key="2">
    <source>
        <dbReference type="PROSITE" id="PS50830"/>
    </source>
</evidence>
<evidence type="ECO:0000256" key="1">
    <source>
        <dbReference type="SAM" id="SignalP"/>
    </source>
</evidence>
<dbReference type="EMBL" id="JACIDU010000010">
    <property type="protein sequence ID" value="MBB4104116.1"/>
    <property type="molecule type" value="Genomic_DNA"/>
</dbReference>
<accession>A0A7W6K4G2</accession>
<dbReference type="InterPro" id="IPR035437">
    <property type="entry name" value="SNase_OB-fold_sf"/>
</dbReference>
<dbReference type="Proteomes" id="UP000584824">
    <property type="component" value="Unassembled WGS sequence"/>
</dbReference>
<keyword evidence="3" id="KW-0378">Hydrolase</keyword>
<feature type="domain" description="TNase-like" evidence="2">
    <location>
        <begin position="31"/>
        <end position="136"/>
    </location>
</feature>
<evidence type="ECO:0000313" key="3">
    <source>
        <dbReference type="EMBL" id="MBB4104116.1"/>
    </source>
</evidence>
<dbReference type="RefSeq" id="WP_183793210.1">
    <property type="nucleotide sequence ID" value="NZ_JACIDU010000010.1"/>
</dbReference>